<proteinExistence type="predicted"/>
<dbReference type="EMBL" id="MFYX01000067">
    <property type="protein sequence ID" value="OGK04640.1"/>
    <property type="molecule type" value="Genomic_DNA"/>
</dbReference>
<evidence type="ECO:0000313" key="3">
    <source>
        <dbReference type="Proteomes" id="UP000179243"/>
    </source>
</evidence>
<gene>
    <name evidence="2" type="ORF">A2519_20905</name>
</gene>
<comment type="caution">
    <text evidence="2">The sequence shown here is derived from an EMBL/GenBank/DDBJ whole genome shotgun (WGS) entry which is preliminary data.</text>
</comment>
<evidence type="ECO:0000256" key="1">
    <source>
        <dbReference type="SAM" id="SignalP"/>
    </source>
</evidence>
<dbReference type="Proteomes" id="UP000179243">
    <property type="component" value="Unassembled WGS sequence"/>
</dbReference>
<feature type="signal peptide" evidence="1">
    <location>
        <begin position="1"/>
        <end position="20"/>
    </location>
</feature>
<reference evidence="2 3" key="1">
    <citation type="journal article" date="2016" name="Nat. Commun.">
        <title>Thousands of microbial genomes shed light on interconnected biogeochemical processes in an aquifer system.</title>
        <authorList>
            <person name="Anantharaman K."/>
            <person name="Brown C.T."/>
            <person name="Hug L.A."/>
            <person name="Sharon I."/>
            <person name="Castelle C.J."/>
            <person name="Probst A.J."/>
            <person name="Thomas B.C."/>
            <person name="Singh A."/>
            <person name="Wilkins M.J."/>
            <person name="Karaoz U."/>
            <person name="Brodie E.L."/>
            <person name="Williams K.H."/>
            <person name="Hubbard S.S."/>
            <person name="Banfield J.F."/>
        </authorList>
    </citation>
    <scope>NUCLEOTIDE SEQUENCE [LARGE SCALE GENOMIC DNA]</scope>
</reference>
<name>A0A1F7FD70_UNCRA</name>
<sequence length="238" mass="26122">MVIRFLAATMLMLAVSAYTAEIGGKFAFGFEQGVSVGGDESNGVLGKGISFKLCLSNVIAVQAAVGFNYSQQTNDIFNSDNTELLYKEDQDRIDYSAAAYGILVFRRFERVHLNGMTGILIASRSNHFKDEALASVSNPSYGRGDGTNGAFILSGEPSKMTDVHLRILMAPEIFLFPNFSLEYKYGFDIALTKDPIVLQNTGSGYTTANYVVNERKRLKIDVIGDLNLVNSASVHFYF</sequence>
<accession>A0A1F7FD70</accession>
<organism evidence="2 3">
    <name type="scientific">Candidatus Raymondbacteria bacterium RIFOXYD12_FULL_49_13</name>
    <dbReference type="NCBI Taxonomy" id="1817890"/>
    <lineage>
        <taxon>Bacteria</taxon>
        <taxon>Raymondiibacteriota</taxon>
    </lineage>
</organism>
<dbReference type="AlphaFoldDB" id="A0A1F7FD70"/>
<feature type="chain" id="PRO_5009528616" description="Outer membrane protein beta-barrel domain-containing protein" evidence="1">
    <location>
        <begin position="21"/>
        <end position="238"/>
    </location>
</feature>
<protein>
    <recommendedName>
        <fullName evidence="4">Outer membrane protein beta-barrel domain-containing protein</fullName>
    </recommendedName>
</protein>
<evidence type="ECO:0000313" key="2">
    <source>
        <dbReference type="EMBL" id="OGK04640.1"/>
    </source>
</evidence>
<evidence type="ECO:0008006" key="4">
    <source>
        <dbReference type="Google" id="ProtNLM"/>
    </source>
</evidence>
<keyword evidence="1" id="KW-0732">Signal</keyword>